<evidence type="ECO:0000256" key="3">
    <source>
        <dbReference type="ARBA" id="ARBA00022691"/>
    </source>
</evidence>
<feature type="binding site" evidence="5">
    <location>
        <position position="191"/>
    </location>
    <ligand>
        <name>S-adenosyl-L-methionine</name>
        <dbReference type="ChEBI" id="CHEBI:59789"/>
    </ligand>
</feature>
<dbReference type="InterPro" id="IPR019874">
    <property type="entry name" value="RF_methyltr_PrmC"/>
</dbReference>
<evidence type="ECO:0000256" key="1">
    <source>
        <dbReference type="ARBA" id="ARBA00022603"/>
    </source>
</evidence>
<comment type="catalytic activity">
    <reaction evidence="4 5">
        <text>L-glutaminyl-[peptide chain release factor] + S-adenosyl-L-methionine = N(5)-methyl-L-glutaminyl-[peptide chain release factor] + S-adenosyl-L-homocysteine + H(+)</text>
        <dbReference type="Rhea" id="RHEA:42896"/>
        <dbReference type="Rhea" id="RHEA-COMP:10271"/>
        <dbReference type="Rhea" id="RHEA-COMP:10272"/>
        <dbReference type="ChEBI" id="CHEBI:15378"/>
        <dbReference type="ChEBI" id="CHEBI:30011"/>
        <dbReference type="ChEBI" id="CHEBI:57856"/>
        <dbReference type="ChEBI" id="CHEBI:59789"/>
        <dbReference type="ChEBI" id="CHEBI:61891"/>
        <dbReference type="EC" id="2.1.1.297"/>
    </reaction>
</comment>
<evidence type="ECO:0000313" key="9">
    <source>
        <dbReference type="Proteomes" id="UP000252707"/>
    </source>
</evidence>
<organism evidence="8 9">
    <name type="scientific">Thioalbus denitrificans</name>
    <dbReference type="NCBI Taxonomy" id="547122"/>
    <lineage>
        <taxon>Bacteria</taxon>
        <taxon>Pseudomonadati</taxon>
        <taxon>Pseudomonadota</taxon>
        <taxon>Gammaproteobacteria</taxon>
        <taxon>Chromatiales</taxon>
        <taxon>Ectothiorhodospiraceae</taxon>
        <taxon>Thioalbus</taxon>
    </lineage>
</organism>
<feature type="binding site" evidence="5">
    <location>
        <position position="176"/>
    </location>
    <ligand>
        <name>S-adenosyl-L-methionine</name>
        <dbReference type="ChEBI" id="CHEBI:59789"/>
    </ligand>
</feature>
<dbReference type="InterPro" id="IPR007848">
    <property type="entry name" value="Small_mtfrase_dom"/>
</dbReference>
<dbReference type="Proteomes" id="UP000252707">
    <property type="component" value="Unassembled WGS sequence"/>
</dbReference>
<evidence type="ECO:0000256" key="5">
    <source>
        <dbReference type="HAMAP-Rule" id="MF_02126"/>
    </source>
</evidence>
<evidence type="ECO:0000256" key="2">
    <source>
        <dbReference type="ARBA" id="ARBA00022679"/>
    </source>
</evidence>
<evidence type="ECO:0000313" key="8">
    <source>
        <dbReference type="EMBL" id="RCX33215.1"/>
    </source>
</evidence>
<name>A0A369CJG6_9GAMM</name>
<dbReference type="Gene3D" id="3.40.50.150">
    <property type="entry name" value="Vaccinia Virus protein VP39"/>
    <property type="match status" value="1"/>
</dbReference>
<accession>A0A369CJG6</accession>
<protein>
    <recommendedName>
        <fullName evidence="5">Release factor glutamine methyltransferase</fullName>
        <shortName evidence="5">RF MTase</shortName>
        <ecNumber evidence="5">2.1.1.297</ecNumber>
    </recommendedName>
    <alternativeName>
        <fullName evidence="5">N5-glutamine methyltransferase PrmC</fullName>
    </alternativeName>
    <alternativeName>
        <fullName evidence="5">Protein-(glutamine-N5) MTase PrmC</fullName>
    </alternativeName>
    <alternativeName>
        <fullName evidence="5">Protein-glutamine N-methyltransferase PrmC</fullName>
    </alternativeName>
</protein>
<dbReference type="SUPFAM" id="SSF53335">
    <property type="entry name" value="S-adenosyl-L-methionine-dependent methyltransferases"/>
    <property type="match status" value="1"/>
</dbReference>
<dbReference type="PROSITE" id="PS00092">
    <property type="entry name" value="N6_MTASE"/>
    <property type="match status" value="1"/>
</dbReference>
<comment type="caution">
    <text evidence="8">The sequence shown here is derived from an EMBL/GenBank/DDBJ whole genome shotgun (WGS) entry which is preliminary data.</text>
</comment>
<dbReference type="EC" id="2.1.1.297" evidence="5"/>
<gene>
    <name evidence="5" type="primary">prmC</name>
    <name evidence="8" type="ORF">DFQ59_101516</name>
</gene>
<dbReference type="CDD" id="cd02440">
    <property type="entry name" value="AdoMet_MTases"/>
    <property type="match status" value="1"/>
</dbReference>
<dbReference type="InterPro" id="IPR050320">
    <property type="entry name" value="N5-glutamine_MTase"/>
</dbReference>
<feature type="domain" description="Release factor glutamine methyltransferase N-terminal" evidence="7">
    <location>
        <begin position="12"/>
        <end position="80"/>
    </location>
</feature>
<dbReference type="AlphaFoldDB" id="A0A369CJG6"/>
<dbReference type="NCBIfam" id="TIGR03534">
    <property type="entry name" value="RF_mod_PrmC"/>
    <property type="match status" value="1"/>
</dbReference>
<dbReference type="GO" id="GO:0102559">
    <property type="term" value="F:peptide chain release factor N(5)-glutamine methyltransferase activity"/>
    <property type="evidence" value="ECO:0007669"/>
    <property type="project" value="UniProtKB-EC"/>
</dbReference>
<feature type="binding site" evidence="5">
    <location>
        <begin position="191"/>
        <end position="194"/>
    </location>
    <ligand>
        <name>substrate</name>
    </ligand>
</feature>
<reference evidence="8 9" key="1">
    <citation type="submission" date="2018-07" db="EMBL/GenBank/DDBJ databases">
        <title>Genomic Encyclopedia of Type Strains, Phase IV (KMG-IV): sequencing the most valuable type-strain genomes for metagenomic binning, comparative biology and taxonomic classification.</title>
        <authorList>
            <person name="Goeker M."/>
        </authorList>
    </citation>
    <scope>NUCLEOTIDE SEQUENCE [LARGE SCALE GENOMIC DNA]</scope>
    <source>
        <strain evidence="8 9">DSM 26407</strain>
    </source>
</reference>
<sequence>MSGAAPISVEAALDRARARLAGRGESPALDAEVLLAHVLGRSRAWLRAFGERELGAAEAARFEALVARRAAGEPVAHLTGRREFWSLELEVTPATLIPRPDTELLVEAALARLPDTPGLRLADLGTGSGAVALALAAERPGWRLLATDRSAAALAVARRNAGRLGLANVAFRAGDWCAALGGEPFDAILSNPPYIPAADPHLDQGDLVHEPRAALTPGPGGLEAIERIARESRAHLRPGGWLLIEHGYDQGESAVAVLEAAGYTAVEDLRDAAGNPRVVCGRQP</sequence>
<dbReference type="PANTHER" id="PTHR18895">
    <property type="entry name" value="HEMK METHYLTRANSFERASE"/>
    <property type="match status" value="1"/>
</dbReference>
<keyword evidence="3 5" id="KW-0949">S-adenosyl-L-methionine</keyword>
<dbReference type="GO" id="GO:0003676">
    <property type="term" value="F:nucleic acid binding"/>
    <property type="evidence" value="ECO:0007669"/>
    <property type="project" value="InterPro"/>
</dbReference>
<comment type="function">
    <text evidence="5">Methylates the class 1 translation termination release factors RF1/PrfA and RF2/PrfB on the glutamine residue of the universally conserved GGQ motif.</text>
</comment>
<feature type="binding site" evidence="5">
    <location>
        <begin position="125"/>
        <end position="129"/>
    </location>
    <ligand>
        <name>S-adenosyl-L-methionine</name>
        <dbReference type="ChEBI" id="CHEBI:59789"/>
    </ligand>
</feature>
<evidence type="ECO:0000259" key="6">
    <source>
        <dbReference type="Pfam" id="PF05175"/>
    </source>
</evidence>
<evidence type="ECO:0000256" key="4">
    <source>
        <dbReference type="ARBA" id="ARBA00048391"/>
    </source>
</evidence>
<dbReference type="EMBL" id="QPJY01000001">
    <property type="protein sequence ID" value="RCX33215.1"/>
    <property type="molecule type" value="Genomic_DNA"/>
</dbReference>
<dbReference type="PANTHER" id="PTHR18895:SF74">
    <property type="entry name" value="MTRF1L RELEASE FACTOR GLUTAMINE METHYLTRANSFERASE"/>
    <property type="match status" value="1"/>
</dbReference>
<comment type="similarity">
    <text evidence="5">Belongs to the protein N5-glutamine methyltransferase family. PrmC subfamily.</text>
</comment>
<dbReference type="InterPro" id="IPR040758">
    <property type="entry name" value="PrmC_N"/>
</dbReference>
<feature type="domain" description="Methyltransferase small" evidence="6">
    <location>
        <begin position="110"/>
        <end position="199"/>
    </location>
</feature>
<dbReference type="NCBIfam" id="TIGR00536">
    <property type="entry name" value="hemK_fam"/>
    <property type="match status" value="1"/>
</dbReference>
<evidence type="ECO:0000259" key="7">
    <source>
        <dbReference type="Pfam" id="PF17827"/>
    </source>
</evidence>
<dbReference type="Gene3D" id="1.10.8.10">
    <property type="entry name" value="DNA helicase RuvA subunit, C-terminal domain"/>
    <property type="match status" value="1"/>
</dbReference>
<dbReference type="HAMAP" id="MF_02126">
    <property type="entry name" value="RF_methyltr_PrmC"/>
    <property type="match status" value="1"/>
</dbReference>
<feature type="binding site" evidence="5">
    <location>
        <position position="148"/>
    </location>
    <ligand>
        <name>S-adenosyl-L-methionine</name>
        <dbReference type="ChEBI" id="CHEBI:59789"/>
    </ligand>
</feature>
<proteinExistence type="inferred from homology"/>
<dbReference type="InterPro" id="IPR002052">
    <property type="entry name" value="DNA_methylase_N6_adenine_CS"/>
</dbReference>
<dbReference type="FunFam" id="1.10.8.10:FF:000032">
    <property type="entry name" value="Release factor glutamine methyltransferase"/>
    <property type="match status" value="1"/>
</dbReference>
<dbReference type="Pfam" id="PF17827">
    <property type="entry name" value="PrmC_N"/>
    <property type="match status" value="1"/>
</dbReference>
<dbReference type="Pfam" id="PF05175">
    <property type="entry name" value="MTS"/>
    <property type="match status" value="1"/>
</dbReference>
<keyword evidence="9" id="KW-1185">Reference proteome</keyword>
<dbReference type="InterPro" id="IPR029063">
    <property type="entry name" value="SAM-dependent_MTases_sf"/>
</dbReference>
<dbReference type="InterPro" id="IPR004556">
    <property type="entry name" value="HemK-like"/>
</dbReference>
<dbReference type="GO" id="GO:0032259">
    <property type="term" value="P:methylation"/>
    <property type="evidence" value="ECO:0007669"/>
    <property type="project" value="UniProtKB-KW"/>
</dbReference>
<keyword evidence="1 5" id="KW-0489">Methyltransferase</keyword>
<dbReference type="FunFam" id="3.40.50.150:FF:000053">
    <property type="entry name" value="Release factor glutamine methyltransferase"/>
    <property type="match status" value="1"/>
</dbReference>
<dbReference type="RefSeq" id="WP_281268225.1">
    <property type="nucleotide sequence ID" value="NZ_QPJY01000001.1"/>
</dbReference>
<keyword evidence="2 5" id="KW-0808">Transferase</keyword>